<gene>
    <name evidence="8" type="primary">ycf63</name>
</gene>
<organism evidence="8">
    <name type="scientific">Melanthalia intermedia</name>
    <dbReference type="NCBI Taxonomy" id="172989"/>
    <lineage>
        <taxon>Eukaryota</taxon>
        <taxon>Rhodophyta</taxon>
        <taxon>Florideophyceae</taxon>
        <taxon>Rhodymeniophycidae</taxon>
        <taxon>Gracilariales</taxon>
        <taxon>Gracilariaceae</taxon>
        <taxon>Melanthalia</taxon>
    </lineage>
</organism>
<dbReference type="GeneID" id="37624370"/>
<keyword evidence="3" id="KW-0813">Transport</keyword>
<dbReference type="GO" id="GO:0005548">
    <property type="term" value="F:phospholipid transporter activity"/>
    <property type="evidence" value="ECO:0007669"/>
    <property type="project" value="TreeGrafter"/>
</dbReference>
<evidence type="ECO:0000256" key="7">
    <source>
        <dbReference type="RuleBase" id="RU362044"/>
    </source>
</evidence>
<keyword evidence="5 7" id="KW-1133">Transmembrane helix</keyword>
<reference evidence="8" key="1">
    <citation type="submission" date="2018-05" db="EMBL/GenBank/DDBJ databases">
        <title>Organellar genomes of Gracilariaceae.</title>
        <authorList>
            <person name="Iha C."/>
            <person name="Oliveira M.C."/>
        </authorList>
    </citation>
    <scope>NUCLEOTIDE SEQUENCE</scope>
</reference>
<evidence type="ECO:0000313" key="8">
    <source>
        <dbReference type="EMBL" id="AXI97474.1"/>
    </source>
</evidence>
<comment type="similarity">
    <text evidence="2 7">Belongs to the MlaE permease family.</text>
</comment>
<feature type="transmembrane region" description="Helical" evidence="7">
    <location>
        <begin position="43"/>
        <end position="60"/>
    </location>
</feature>
<evidence type="ECO:0000256" key="2">
    <source>
        <dbReference type="ARBA" id="ARBA00007556"/>
    </source>
</evidence>
<dbReference type="NCBIfam" id="TIGR00056">
    <property type="entry name" value="MlaE family lipid ABC transporter permease subunit"/>
    <property type="match status" value="1"/>
</dbReference>
<evidence type="ECO:0008006" key="9">
    <source>
        <dbReference type="Google" id="ProtNLM"/>
    </source>
</evidence>
<keyword evidence="8" id="KW-0150">Chloroplast</keyword>
<comment type="subcellular location">
    <subcellularLocation>
        <location evidence="1">Membrane</location>
        <topology evidence="1">Multi-pass membrane protein</topology>
    </subcellularLocation>
</comment>
<dbReference type="PANTHER" id="PTHR30188">
    <property type="entry name" value="ABC TRANSPORTER PERMEASE PROTEIN-RELATED"/>
    <property type="match status" value="1"/>
</dbReference>
<dbReference type="GO" id="GO:0043190">
    <property type="term" value="C:ATP-binding cassette (ABC) transporter complex"/>
    <property type="evidence" value="ECO:0007669"/>
    <property type="project" value="InterPro"/>
</dbReference>
<feature type="transmembrane region" description="Helical" evidence="7">
    <location>
        <begin position="223"/>
        <end position="245"/>
    </location>
</feature>
<dbReference type="InterPro" id="IPR003453">
    <property type="entry name" value="ABC_MlaE_roteobac"/>
</dbReference>
<feature type="transmembrane region" description="Helical" evidence="7">
    <location>
        <begin position="136"/>
        <end position="169"/>
    </location>
</feature>
<keyword evidence="6 7" id="KW-0472">Membrane</keyword>
<proteinExistence type="inferred from homology"/>
<evidence type="ECO:0000256" key="6">
    <source>
        <dbReference type="ARBA" id="ARBA00023136"/>
    </source>
</evidence>
<evidence type="ECO:0000256" key="4">
    <source>
        <dbReference type="ARBA" id="ARBA00022692"/>
    </source>
</evidence>
<dbReference type="Pfam" id="PF02405">
    <property type="entry name" value="MlaE"/>
    <property type="match status" value="1"/>
</dbReference>
<evidence type="ECO:0000256" key="5">
    <source>
        <dbReference type="ARBA" id="ARBA00022989"/>
    </source>
</evidence>
<dbReference type="PANTHER" id="PTHR30188:SF4">
    <property type="entry name" value="PROTEIN TRIGALACTOSYLDIACYLGLYCEROL 1, CHLOROPLASTIC"/>
    <property type="match status" value="1"/>
</dbReference>
<feature type="transmembrane region" description="Helical" evidence="7">
    <location>
        <begin position="189"/>
        <end position="211"/>
    </location>
</feature>
<feature type="transmembrane region" description="Helical" evidence="7">
    <location>
        <begin position="66"/>
        <end position="84"/>
    </location>
</feature>
<keyword evidence="8" id="KW-0934">Plastid</keyword>
<dbReference type="AlphaFoldDB" id="A0A345UAI8"/>
<dbReference type="EMBL" id="MH396016">
    <property type="protein sequence ID" value="AXI97474.1"/>
    <property type="molecule type" value="Genomic_DNA"/>
</dbReference>
<evidence type="ECO:0000256" key="3">
    <source>
        <dbReference type="ARBA" id="ARBA00022448"/>
    </source>
</evidence>
<sequence length="255" mass="28478">MNKFLKIITSLYRSLIKSIIDFRFTNIYLFNILDQMRIVGPDSLGIVMITAFFTGIVFTIQFVKEFLYINAVSLIGAVLTLAFIRELSPVLTSIIIVGRVGSYFTAELATMSITQQLDALYLLEIDPLSYLALPRIMALVVMLPLLNCFSIMTSLFASSFICFTLYNIYPDVFFASSFSSLLLVDLFKSSLKAFVFGFFISLISCICGLTTRGGSKAVGQSTTFSVIISLLAIFIFDFLLSYIMFSRVDSSIKTL</sequence>
<keyword evidence="4 7" id="KW-0812">Transmembrane</keyword>
<protein>
    <recommendedName>
        <fullName evidence="9">ABC transporter permease</fullName>
    </recommendedName>
</protein>
<evidence type="ECO:0000256" key="1">
    <source>
        <dbReference type="ARBA" id="ARBA00004141"/>
    </source>
</evidence>
<name>A0A345UAI8_9FLOR</name>
<geneLocation type="chloroplast" evidence="8"/>
<dbReference type="RefSeq" id="YP_009511597.1">
    <property type="nucleotide sequence ID" value="NC_039145.1"/>
</dbReference>
<accession>A0A345UAI8</accession>
<dbReference type="InterPro" id="IPR030802">
    <property type="entry name" value="Permease_MalE"/>
</dbReference>